<dbReference type="PANTHER" id="PTHR48081">
    <property type="entry name" value="AB HYDROLASE SUPERFAMILY PROTEIN C4A8.06C"/>
    <property type="match status" value="1"/>
</dbReference>
<organism evidence="4 5">
    <name type="scientific">Pseudooceanicola marinus</name>
    <dbReference type="NCBI Taxonomy" id="396013"/>
    <lineage>
        <taxon>Bacteria</taxon>
        <taxon>Pseudomonadati</taxon>
        <taxon>Pseudomonadota</taxon>
        <taxon>Alphaproteobacteria</taxon>
        <taxon>Rhodobacterales</taxon>
        <taxon>Paracoccaceae</taxon>
        <taxon>Pseudooceanicola</taxon>
    </lineage>
</organism>
<feature type="region of interest" description="Disordered" evidence="2">
    <location>
        <begin position="1"/>
        <end position="23"/>
    </location>
</feature>
<name>A0A1X6YBQ2_9RHOB</name>
<evidence type="ECO:0000256" key="1">
    <source>
        <dbReference type="ARBA" id="ARBA00022801"/>
    </source>
</evidence>
<keyword evidence="5" id="KW-1185">Reference proteome</keyword>
<accession>A0A1X6YBQ2</accession>
<evidence type="ECO:0000256" key="2">
    <source>
        <dbReference type="SAM" id="MobiDB-lite"/>
    </source>
</evidence>
<evidence type="ECO:0000313" key="4">
    <source>
        <dbReference type="EMBL" id="SLN16645.1"/>
    </source>
</evidence>
<dbReference type="Proteomes" id="UP000193963">
    <property type="component" value="Unassembled WGS sequence"/>
</dbReference>
<proteinExistence type="predicted"/>
<feature type="domain" description="Alpha/beta hydrolase fold-3" evidence="3">
    <location>
        <begin position="96"/>
        <end position="207"/>
    </location>
</feature>
<dbReference type="PANTHER" id="PTHR48081:SF33">
    <property type="entry name" value="KYNURENINE FORMAMIDASE"/>
    <property type="match status" value="1"/>
</dbReference>
<dbReference type="EMBL" id="FWFN01000001">
    <property type="protein sequence ID" value="SLN16645.1"/>
    <property type="molecule type" value="Genomic_DNA"/>
</dbReference>
<keyword evidence="1 4" id="KW-0378">Hydrolase</keyword>
<gene>
    <name evidence="4" type="ORF">PSM7751_00491</name>
</gene>
<dbReference type="GO" id="GO:0016787">
    <property type="term" value="F:hydrolase activity"/>
    <property type="evidence" value="ECO:0007669"/>
    <property type="project" value="UniProtKB-KW"/>
</dbReference>
<dbReference type="Pfam" id="PF07859">
    <property type="entry name" value="Abhydrolase_3"/>
    <property type="match status" value="1"/>
</dbReference>
<sequence length="299" mass="32251">MASKARAAVECIENTEEKSPEGELASIPATGIDWADAFDNRGHVPGAAELLKSGREEAVAFRESVSNAEFDVPYGEGPRQVMDLYWPSCAPRGLAVFLHGGYWHKLSKDDWSHMASGALAQGWAMAIPSYTLAPKARLSDMVREAARAVTAAARRVEGPIRVAGHSAGGHLALRLACEDAPLAPAVARRIARVVSISGLHDLRPLRRSPMNDTLSIDAEEATAESPALLAPRADTDAILWVGGEERPEFLRQTALMAEAWQGRIARLRRVIENGRHHFDVVDGLCVPGSPLGEAFLGRN</sequence>
<protein>
    <submittedName>
        <fullName evidence="4">Alpha/beta hydrolase family protein</fullName>
    </submittedName>
</protein>
<evidence type="ECO:0000259" key="3">
    <source>
        <dbReference type="Pfam" id="PF07859"/>
    </source>
</evidence>
<evidence type="ECO:0000313" key="5">
    <source>
        <dbReference type="Proteomes" id="UP000193963"/>
    </source>
</evidence>
<dbReference type="InterPro" id="IPR013094">
    <property type="entry name" value="AB_hydrolase_3"/>
</dbReference>
<dbReference type="RefSeq" id="WP_085886388.1">
    <property type="nucleotide sequence ID" value="NZ_FWFN01000001.1"/>
</dbReference>
<dbReference type="OrthoDB" id="9771666at2"/>
<dbReference type="AlphaFoldDB" id="A0A1X6YBQ2"/>
<dbReference type="InterPro" id="IPR050300">
    <property type="entry name" value="GDXG_lipolytic_enzyme"/>
</dbReference>
<reference evidence="4 5" key="1">
    <citation type="submission" date="2017-03" db="EMBL/GenBank/DDBJ databases">
        <authorList>
            <person name="Afonso C.L."/>
            <person name="Miller P.J."/>
            <person name="Scott M.A."/>
            <person name="Spackman E."/>
            <person name="Goraichik I."/>
            <person name="Dimitrov K.M."/>
            <person name="Suarez D.L."/>
            <person name="Swayne D.E."/>
        </authorList>
    </citation>
    <scope>NUCLEOTIDE SEQUENCE [LARGE SCALE GENOMIC DNA]</scope>
    <source>
        <strain evidence="4 5">CECT 7751</strain>
    </source>
</reference>
<dbReference type="SUPFAM" id="SSF53474">
    <property type="entry name" value="alpha/beta-Hydrolases"/>
    <property type="match status" value="1"/>
</dbReference>
<dbReference type="InterPro" id="IPR029058">
    <property type="entry name" value="AB_hydrolase_fold"/>
</dbReference>
<dbReference type="Gene3D" id="3.40.50.1820">
    <property type="entry name" value="alpha/beta hydrolase"/>
    <property type="match status" value="1"/>
</dbReference>